<dbReference type="SMART" id="SM00857">
    <property type="entry name" value="Resolvase"/>
    <property type="match status" value="1"/>
</dbReference>
<evidence type="ECO:0000256" key="5">
    <source>
        <dbReference type="ARBA" id="ARBA00023172"/>
    </source>
</evidence>
<dbReference type="Pfam" id="PF02796">
    <property type="entry name" value="HTH_7"/>
    <property type="match status" value="1"/>
</dbReference>
<keyword evidence="2" id="KW-0229">DNA integration</keyword>
<protein>
    <submittedName>
        <fullName evidence="6">Recombinase family protein</fullName>
    </submittedName>
</protein>
<dbReference type="InterPro" id="IPR006118">
    <property type="entry name" value="Recombinase_CS"/>
</dbReference>
<dbReference type="PROSITE" id="PS00398">
    <property type="entry name" value="RECOMBINASES_2"/>
    <property type="match status" value="1"/>
</dbReference>
<dbReference type="InterPro" id="IPR050639">
    <property type="entry name" value="SSR_resolvase"/>
</dbReference>
<dbReference type="PANTHER" id="PTHR30461:SF2">
    <property type="entry name" value="SERINE RECOMBINASE PINE-RELATED"/>
    <property type="match status" value="1"/>
</dbReference>
<evidence type="ECO:0000256" key="4">
    <source>
        <dbReference type="ARBA" id="ARBA00023125"/>
    </source>
</evidence>
<comment type="caution">
    <text evidence="6">The sequence shown here is derived from an EMBL/GenBank/DDBJ whole genome shotgun (WGS) entry which is preliminary data.</text>
</comment>
<dbReference type="InterPro" id="IPR006119">
    <property type="entry name" value="Resolv_N"/>
</dbReference>
<keyword evidence="7" id="KW-1185">Reference proteome</keyword>
<gene>
    <name evidence="6" type="ORF">E4P47_04275</name>
</gene>
<reference evidence="6 7" key="1">
    <citation type="submission" date="2019-03" db="EMBL/GenBank/DDBJ databases">
        <title>Porphyromonas levii Isolated from the Uterus of Dairy Cows.</title>
        <authorList>
            <person name="Francis A.M."/>
        </authorList>
    </citation>
    <scope>NUCLEOTIDE SEQUENCE [LARGE SCALE GENOMIC DNA]</scope>
    <source>
        <strain evidence="6 7">AF5678</strain>
    </source>
</reference>
<evidence type="ECO:0000313" key="7">
    <source>
        <dbReference type="Proteomes" id="UP000297225"/>
    </source>
</evidence>
<dbReference type="PROSITE" id="PS00397">
    <property type="entry name" value="RECOMBINASES_1"/>
    <property type="match status" value="1"/>
</dbReference>
<dbReference type="FunFam" id="3.40.50.1390:FF:000001">
    <property type="entry name" value="DNA recombinase"/>
    <property type="match status" value="1"/>
</dbReference>
<dbReference type="Gene3D" id="1.10.10.60">
    <property type="entry name" value="Homeodomain-like"/>
    <property type="match status" value="1"/>
</dbReference>
<dbReference type="OrthoDB" id="9797501at2"/>
<organism evidence="6 7">
    <name type="scientific">Porphyromonas levii</name>
    <dbReference type="NCBI Taxonomy" id="28114"/>
    <lineage>
        <taxon>Bacteria</taxon>
        <taxon>Pseudomonadati</taxon>
        <taxon>Bacteroidota</taxon>
        <taxon>Bacteroidia</taxon>
        <taxon>Bacteroidales</taxon>
        <taxon>Porphyromonadaceae</taxon>
        <taxon>Porphyromonas</taxon>
    </lineage>
</organism>
<dbReference type="GO" id="GO:0015074">
    <property type="term" value="P:DNA integration"/>
    <property type="evidence" value="ECO:0007669"/>
    <property type="project" value="UniProtKB-KW"/>
</dbReference>
<comment type="similarity">
    <text evidence="1">Belongs to the site-specific recombinase resolvase family.</text>
</comment>
<sequence>MAIIGYARVSTKEQNLDLQINALVKAGCTKIYSEKASSTKERKELTAALSYLREGDIFIVWKLDRLARSLKELVLLVSSFGDRGIEFRSISDNIDTTSSLGKCQLGIFASMAQYERDIIRERTMAGLEAAKLKGKRGGRPKGITEEGRRKAKLAKKLYEDKTISIDDICRSVRIGRATLYRYLKQQGVELRK</sequence>
<evidence type="ECO:0000313" key="6">
    <source>
        <dbReference type="EMBL" id="TFH95548.1"/>
    </source>
</evidence>
<dbReference type="PANTHER" id="PTHR30461">
    <property type="entry name" value="DNA-INVERTASE FROM LAMBDOID PROPHAGE"/>
    <property type="match status" value="1"/>
</dbReference>
<dbReference type="Gene3D" id="3.40.50.1390">
    <property type="entry name" value="Resolvase, N-terminal catalytic domain"/>
    <property type="match status" value="1"/>
</dbReference>
<name>A0A4Y8WPN5_9PORP</name>
<dbReference type="InterPro" id="IPR006120">
    <property type="entry name" value="Resolvase_HTH_dom"/>
</dbReference>
<evidence type="ECO:0000256" key="1">
    <source>
        <dbReference type="ARBA" id="ARBA00009913"/>
    </source>
</evidence>
<accession>A0A4Y8WPN5</accession>
<proteinExistence type="inferred from homology"/>
<dbReference type="CDD" id="cd03768">
    <property type="entry name" value="SR_ResInv"/>
    <property type="match status" value="1"/>
</dbReference>
<evidence type="ECO:0000256" key="3">
    <source>
        <dbReference type="ARBA" id="ARBA00023100"/>
    </source>
</evidence>
<dbReference type="PROSITE" id="PS51736">
    <property type="entry name" value="RECOMBINASES_3"/>
    <property type="match status" value="1"/>
</dbReference>
<evidence type="ECO:0000256" key="2">
    <source>
        <dbReference type="ARBA" id="ARBA00022908"/>
    </source>
</evidence>
<dbReference type="SUPFAM" id="SSF53041">
    <property type="entry name" value="Resolvase-like"/>
    <property type="match status" value="1"/>
</dbReference>
<dbReference type="Pfam" id="PF00239">
    <property type="entry name" value="Resolvase"/>
    <property type="match status" value="1"/>
</dbReference>
<dbReference type="EMBL" id="SPNC01000046">
    <property type="protein sequence ID" value="TFH95548.1"/>
    <property type="molecule type" value="Genomic_DNA"/>
</dbReference>
<dbReference type="Proteomes" id="UP000297225">
    <property type="component" value="Unassembled WGS sequence"/>
</dbReference>
<keyword evidence="5" id="KW-0233">DNA recombination</keyword>
<keyword evidence="4" id="KW-0238">DNA-binding</keyword>
<dbReference type="GO" id="GO:0003677">
    <property type="term" value="F:DNA binding"/>
    <property type="evidence" value="ECO:0007669"/>
    <property type="project" value="UniProtKB-KW"/>
</dbReference>
<dbReference type="InterPro" id="IPR036162">
    <property type="entry name" value="Resolvase-like_N_sf"/>
</dbReference>
<dbReference type="AlphaFoldDB" id="A0A4Y8WPN5"/>
<keyword evidence="3" id="KW-0230">DNA invertase</keyword>
<dbReference type="GO" id="GO:0000150">
    <property type="term" value="F:DNA strand exchange activity"/>
    <property type="evidence" value="ECO:0007669"/>
    <property type="project" value="UniProtKB-KW"/>
</dbReference>
<dbReference type="RefSeq" id="WP_134849991.1">
    <property type="nucleotide sequence ID" value="NZ_CP197400.1"/>
</dbReference>